<dbReference type="Gene3D" id="1.25.40.20">
    <property type="entry name" value="Ankyrin repeat-containing domain"/>
    <property type="match status" value="2"/>
</dbReference>
<name>A0A2T2ZUM0_9PEZI</name>
<dbReference type="SMART" id="SM00248">
    <property type="entry name" value="ANK"/>
    <property type="match status" value="4"/>
</dbReference>
<keyword evidence="1" id="KW-0677">Repeat</keyword>
<dbReference type="PROSITE" id="PS50088">
    <property type="entry name" value="ANK_REPEAT"/>
    <property type="match status" value="1"/>
</dbReference>
<gene>
    <name evidence="4" type="ORF">BD289DRAFT_378056</name>
</gene>
<dbReference type="AlphaFoldDB" id="A0A2T2ZUM0"/>
<proteinExistence type="predicted"/>
<keyword evidence="5" id="KW-1185">Reference proteome</keyword>
<dbReference type="InParanoid" id="A0A2T2ZUM0"/>
<dbReference type="OrthoDB" id="426293at2759"/>
<evidence type="ECO:0000256" key="2">
    <source>
        <dbReference type="ARBA" id="ARBA00023043"/>
    </source>
</evidence>
<keyword evidence="2 3" id="KW-0040">ANK repeat</keyword>
<sequence length="261" mass="28838">MESLTDAASAGRLDKLQHLLNIRESSASLAEAEVQELVIAAARNARLDTIRFLFERYPSISVDEYSIYAATYSGSIPLLAIFLDKDPASINTTIDRRGSPLAIATINSRPIEYLKFMLDKGADPNLPLDVAVDTPLAMVAAFYNDTTAVDLLLRHGAKLEHSGALLAATKRNNETMVRYLLLHGADHDTDWYRPDLLPNMMPLHKAAELGHSGIVRAFLEHGAKVDAKDWTNRTPEEVVNAVEKATGKDLSEIKNILDEFR</sequence>
<accession>A0A2T2ZUM0</accession>
<reference evidence="4 5" key="1">
    <citation type="journal article" date="2018" name="Mycol. Prog.">
        <title>Coniella lustricola, a new species from submerged detritus.</title>
        <authorList>
            <person name="Raudabaugh D.B."/>
            <person name="Iturriaga T."/>
            <person name="Carver A."/>
            <person name="Mondo S."/>
            <person name="Pangilinan J."/>
            <person name="Lipzen A."/>
            <person name="He G."/>
            <person name="Amirebrahimi M."/>
            <person name="Grigoriev I.V."/>
            <person name="Miller A.N."/>
        </authorList>
    </citation>
    <scope>NUCLEOTIDE SEQUENCE [LARGE SCALE GENOMIC DNA]</scope>
    <source>
        <strain evidence="4 5">B22-T-1</strain>
    </source>
</reference>
<evidence type="ECO:0000256" key="1">
    <source>
        <dbReference type="ARBA" id="ARBA00022737"/>
    </source>
</evidence>
<feature type="repeat" description="ANK" evidence="3">
    <location>
        <begin position="198"/>
        <end position="230"/>
    </location>
</feature>
<dbReference type="PANTHER" id="PTHR24171">
    <property type="entry name" value="ANKYRIN REPEAT DOMAIN-CONTAINING PROTEIN 39-RELATED"/>
    <property type="match status" value="1"/>
</dbReference>
<dbReference type="PROSITE" id="PS50297">
    <property type="entry name" value="ANK_REP_REGION"/>
    <property type="match status" value="1"/>
</dbReference>
<protein>
    <submittedName>
        <fullName evidence="4">Ankyrin repeat-containing domain protein</fullName>
    </submittedName>
</protein>
<evidence type="ECO:0000313" key="5">
    <source>
        <dbReference type="Proteomes" id="UP000241462"/>
    </source>
</evidence>
<dbReference type="InterPro" id="IPR002110">
    <property type="entry name" value="Ankyrin_rpt"/>
</dbReference>
<dbReference type="Proteomes" id="UP000241462">
    <property type="component" value="Unassembled WGS sequence"/>
</dbReference>
<dbReference type="SUPFAM" id="SSF48403">
    <property type="entry name" value="Ankyrin repeat"/>
    <property type="match status" value="1"/>
</dbReference>
<dbReference type="Pfam" id="PF12796">
    <property type="entry name" value="Ank_2"/>
    <property type="match status" value="1"/>
</dbReference>
<dbReference type="STRING" id="2025994.A0A2T2ZUM0"/>
<evidence type="ECO:0000256" key="3">
    <source>
        <dbReference type="PROSITE-ProRule" id="PRU00023"/>
    </source>
</evidence>
<organism evidence="4 5">
    <name type="scientific">Coniella lustricola</name>
    <dbReference type="NCBI Taxonomy" id="2025994"/>
    <lineage>
        <taxon>Eukaryota</taxon>
        <taxon>Fungi</taxon>
        <taxon>Dikarya</taxon>
        <taxon>Ascomycota</taxon>
        <taxon>Pezizomycotina</taxon>
        <taxon>Sordariomycetes</taxon>
        <taxon>Sordariomycetidae</taxon>
        <taxon>Diaporthales</taxon>
        <taxon>Schizoparmaceae</taxon>
        <taxon>Coniella</taxon>
    </lineage>
</organism>
<dbReference type="EMBL" id="KZ678671">
    <property type="protein sequence ID" value="PSR77159.1"/>
    <property type="molecule type" value="Genomic_DNA"/>
</dbReference>
<dbReference type="InterPro" id="IPR036770">
    <property type="entry name" value="Ankyrin_rpt-contain_sf"/>
</dbReference>
<evidence type="ECO:0000313" key="4">
    <source>
        <dbReference type="EMBL" id="PSR77159.1"/>
    </source>
</evidence>